<dbReference type="EMBL" id="BDRX01000037">
    <property type="protein sequence ID" value="GBF93056.1"/>
    <property type="molecule type" value="Genomic_DNA"/>
</dbReference>
<dbReference type="Gene3D" id="1.10.510.10">
    <property type="entry name" value="Transferase(Phosphotransferase) domain 1"/>
    <property type="match status" value="1"/>
</dbReference>
<evidence type="ECO:0000313" key="5">
    <source>
        <dbReference type="Proteomes" id="UP000247498"/>
    </source>
</evidence>
<dbReference type="InParanoid" id="A0A2V0NZL2"/>
<dbReference type="Proteomes" id="UP000247498">
    <property type="component" value="Unassembled WGS sequence"/>
</dbReference>
<dbReference type="OrthoDB" id="10684439at2759"/>
<feature type="coiled-coil region" evidence="1">
    <location>
        <begin position="354"/>
        <end position="554"/>
    </location>
</feature>
<dbReference type="SMART" id="SM00220">
    <property type="entry name" value="S_TKc"/>
    <property type="match status" value="1"/>
</dbReference>
<evidence type="ECO:0000256" key="1">
    <source>
        <dbReference type="SAM" id="Coils"/>
    </source>
</evidence>
<dbReference type="InterPro" id="IPR011009">
    <property type="entry name" value="Kinase-like_dom_sf"/>
</dbReference>
<keyword evidence="5" id="KW-1185">Reference proteome</keyword>
<sequence length="768" mass="80233">MQTPEHFNGTSGFRPSLTRQPPDFYRGVALLDKRRGAGGDGPETWVSQTPPLDGQEYVVKWTRSDTCVNHQDEIRNEIRVHTFFAHPHVPKLVDVVENEQGDAGLVFPFAGVPVTKAIHRTRMGATAAQRAAAAAHNCRLARAAAKTMVSVLRRLHALGWSYNDLKIEQLVVKYDANAEPFVSLVDFAGATPLGSNRFINATMRDIPPEAHRFFAEGGEKIAGLFGAAFDAWGVALVTYEIATGGGRPWRPTPEDLADYEGAPCPYSNAFAEAMRWCPYYAAIVIEDFDRYADHAAFGGLQADVCEVIESGFVEDPRARGTLDDMAEALGMGPEDGGGDGDGGAFGRGASAAAAAAARAEAREAKGRAARAEALAEGRADEAAELLEDAGAENQRLCAELDRADIEERQLREELAAARAEAEAARRGAEATRAVAERRLDGQLAVARRQAELRREAEAARAAAERQMEGRLAAARAEAEAARREAEEARREAEEARLQMAAVRAEAAAARAGANEARSNADAATAGRREVEADLAQSEAARAALQAQVQDLDALMTAAVKALDEQAEEERRIGHAFAVEAAAQRAAAAAARSARLVALGAPSVGSAAAPAAAACGGGADCGDSEGEARAPVGGDEGAAAGRAVEKAVPSAVSDEGLPSELPGDAFVVVLLPAGKAGAEASADASVGAGAGPAGSVRGKAPRAKSVLQRRWVRFCGAAREAFALEKAPARGRREAQPRAPASAVVAKGPRTPGIGALFRKIGGPCFGGS</sequence>
<protein>
    <recommendedName>
        <fullName evidence="3">Protein kinase domain-containing protein</fullName>
    </recommendedName>
</protein>
<evidence type="ECO:0000259" key="3">
    <source>
        <dbReference type="PROSITE" id="PS50011"/>
    </source>
</evidence>
<feature type="region of interest" description="Disordered" evidence="2">
    <location>
        <begin position="1"/>
        <end position="21"/>
    </location>
</feature>
<evidence type="ECO:0000313" key="4">
    <source>
        <dbReference type="EMBL" id="GBF93056.1"/>
    </source>
</evidence>
<comment type="caution">
    <text evidence="4">The sequence shown here is derived from an EMBL/GenBank/DDBJ whole genome shotgun (WGS) entry which is preliminary data.</text>
</comment>
<dbReference type="GO" id="GO:0004672">
    <property type="term" value="F:protein kinase activity"/>
    <property type="evidence" value="ECO:0007669"/>
    <property type="project" value="InterPro"/>
</dbReference>
<accession>A0A2V0NZL2</accession>
<dbReference type="AlphaFoldDB" id="A0A2V0NZL2"/>
<dbReference type="PROSITE" id="PS50011">
    <property type="entry name" value="PROTEIN_KINASE_DOM"/>
    <property type="match status" value="1"/>
</dbReference>
<organism evidence="4 5">
    <name type="scientific">Raphidocelis subcapitata</name>
    <dbReference type="NCBI Taxonomy" id="307507"/>
    <lineage>
        <taxon>Eukaryota</taxon>
        <taxon>Viridiplantae</taxon>
        <taxon>Chlorophyta</taxon>
        <taxon>core chlorophytes</taxon>
        <taxon>Chlorophyceae</taxon>
        <taxon>CS clade</taxon>
        <taxon>Sphaeropleales</taxon>
        <taxon>Selenastraceae</taxon>
        <taxon>Raphidocelis</taxon>
    </lineage>
</organism>
<gene>
    <name evidence="4" type="ORF">Rsub_05667</name>
</gene>
<keyword evidence="1" id="KW-0175">Coiled coil</keyword>
<dbReference type="STRING" id="307507.A0A2V0NZL2"/>
<reference evidence="4 5" key="1">
    <citation type="journal article" date="2018" name="Sci. Rep.">
        <title>Raphidocelis subcapitata (=Pseudokirchneriella subcapitata) provides an insight into genome evolution and environmental adaptations in the Sphaeropleales.</title>
        <authorList>
            <person name="Suzuki S."/>
            <person name="Yamaguchi H."/>
            <person name="Nakajima N."/>
            <person name="Kawachi M."/>
        </authorList>
    </citation>
    <scope>NUCLEOTIDE SEQUENCE [LARGE SCALE GENOMIC DNA]</scope>
    <source>
        <strain evidence="4 5">NIES-35</strain>
    </source>
</reference>
<dbReference type="GO" id="GO:0005524">
    <property type="term" value="F:ATP binding"/>
    <property type="evidence" value="ECO:0007669"/>
    <property type="project" value="InterPro"/>
</dbReference>
<dbReference type="SUPFAM" id="SSF56112">
    <property type="entry name" value="Protein kinase-like (PK-like)"/>
    <property type="match status" value="1"/>
</dbReference>
<feature type="region of interest" description="Disordered" evidence="2">
    <location>
        <begin position="614"/>
        <end position="635"/>
    </location>
</feature>
<dbReference type="InterPro" id="IPR000719">
    <property type="entry name" value="Prot_kinase_dom"/>
</dbReference>
<proteinExistence type="predicted"/>
<feature type="domain" description="Protein kinase" evidence="3">
    <location>
        <begin position="29"/>
        <end position="331"/>
    </location>
</feature>
<feature type="compositionally biased region" description="Polar residues" evidence="2">
    <location>
        <begin position="1"/>
        <end position="19"/>
    </location>
</feature>
<name>A0A2V0NZL2_9CHLO</name>
<evidence type="ECO:0000256" key="2">
    <source>
        <dbReference type="SAM" id="MobiDB-lite"/>
    </source>
</evidence>
<dbReference type="Pfam" id="PF00069">
    <property type="entry name" value="Pkinase"/>
    <property type="match status" value="1"/>
</dbReference>